<dbReference type="PANTHER" id="PTHR11985">
    <property type="entry name" value="GLYCEROL-3-PHOSPHATE DEHYDROGENASE"/>
    <property type="match status" value="1"/>
</dbReference>
<feature type="domain" description="Alpha-glycerophosphate oxidase C-terminal" evidence="8">
    <location>
        <begin position="386"/>
        <end position="485"/>
    </location>
</feature>
<dbReference type="EC" id="1.1.5.3" evidence="6"/>
<dbReference type="GO" id="GO:0009331">
    <property type="term" value="C:glycerol-3-phosphate dehydrogenase (FAD) complex"/>
    <property type="evidence" value="ECO:0007669"/>
    <property type="project" value="UniProtKB-UniRule"/>
</dbReference>
<name>A0A8G2CJM6_ACIRU</name>
<dbReference type="GO" id="GO:0046168">
    <property type="term" value="P:glycerol-3-phosphate catabolic process"/>
    <property type="evidence" value="ECO:0007669"/>
    <property type="project" value="TreeGrafter"/>
</dbReference>
<dbReference type="Pfam" id="PF01266">
    <property type="entry name" value="DAO"/>
    <property type="match status" value="1"/>
</dbReference>
<comment type="catalytic activity">
    <reaction evidence="6">
        <text>a quinone + sn-glycerol 3-phosphate = dihydroxyacetone phosphate + a quinol</text>
        <dbReference type="Rhea" id="RHEA:18977"/>
        <dbReference type="ChEBI" id="CHEBI:24646"/>
        <dbReference type="ChEBI" id="CHEBI:57597"/>
        <dbReference type="ChEBI" id="CHEBI:57642"/>
        <dbReference type="ChEBI" id="CHEBI:132124"/>
        <dbReference type="EC" id="1.1.5.3"/>
    </reaction>
</comment>
<dbReference type="GO" id="GO:0004368">
    <property type="term" value="F:glycerol-3-phosphate dehydrogenase (quinone) activity"/>
    <property type="evidence" value="ECO:0007669"/>
    <property type="project" value="UniProtKB-EC"/>
</dbReference>
<evidence type="ECO:0000256" key="2">
    <source>
        <dbReference type="ARBA" id="ARBA00007330"/>
    </source>
</evidence>
<evidence type="ECO:0000256" key="6">
    <source>
        <dbReference type="RuleBase" id="RU361217"/>
    </source>
</evidence>
<dbReference type="InterPro" id="IPR031656">
    <property type="entry name" value="DAO_C"/>
</dbReference>
<keyword evidence="4" id="KW-0274">FAD</keyword>
<keyword evidence="3 6" id="KW-0285">Flavoprotein</keyword>
<evidence type="ECO:0000256" key="4">
    <source>
        <dbReference type="ARBA" id="ARBA00022827"/>
    </source>
</evidence>
<dbReference type="Gene3D" id="3.50.50.60">
    <property type="entry name" value="FAD/NAD(P)-binding domain"/>
    <property type="match status" value="1"/>
</dbReference>
<organism evidence="9 10">
    <name type="scientific">Acidiphilium rubrum</name>
    <dbReference type="NCBI Taxonomy" id="526"/>
    <lineage>
        <taxon>Bacteria</taxon>
        <taxon>Pseudomonadati</taxon>
        <taxon>Pseudomonadota</taxon>
        <taxon>Alphaproteobacteria</taxon>
        <taxon>Acetobacterales</taxon>
        <taxon>Acidocellaceae</taxon>
        <taxon>Acidiphilium</taxon>
    </lineage>
</organism>
<protein>
    <recommendedName>
        <fullName evidence="6">Glycerol-3-phosphate dehydrogenase</fullName>
        <ecNumber evidence="6">1.1.5.3</ecNumber>
    </recommendedName>
</protein>
<evidence type="ECO:0000259" key="7">
    <source>
        <dbReference type="Pfam" id="PF01266"/>
    </source>
</evidence>
<dbReference type="SUPFAM" id="SSF51905">
    <property type="entry name" value="FAD/NAD(P)-binding domain"/>
    <property type="match status" value="1"/>
</dbReference>
<dbReference type="InterPro" id="IPR000447">
    <property type="entry name" value="G3P_DH_FAD-dep"/>
</dbReference>
<reference evidence="9 10" key="1">
    <citation type="submission" date="2017-01" db="EMBL/GenBank/DDBJ databases">
        <authorList>
            <person name="Varghese N."/>
            <person name="Submissions S."/>
        </authorList>
    </citation>
    <scope>NUCLEOTIDE SEQUENCE [LARGE SCALE GENOMIC DNA]</scope>
    <source>
        <strain evidence="9 10">ATCC 35905</strain>
    </source>
</reference>
<dbReference type="InterPro" id="IPR038299">
    <property type="entry name" value="DAO_C_sf"/>
</dbReference>
<comment type="similarity">
    <text evidence="2 6">Belongs to the FAD-dependent glycerol-3-phosphate dehydrogenase family.</text>
</comment>
<dbReference type="Gene3D" id="3.30.9.10">
    <property type="entry name" value="D-Amino Acid Oxidase, subunit A, domain 2"/>
    <property type="match status" value="1"/>
</dbReference>
<evidence type="ECO:0000256" key="5">
    <source>
        <dbReference type="ARBA" id="ARBA00023002"/>
    </source>
</evidence>
<dbReference type="InterPro" id="IPR006076">
    <property type="entry name" value="FAD-dep_OxRdtase"/>
</dbReference>
<evidence type="ECO:0000256" key="1">
    <source>
        <dbReference type="ARBA" id="ARBA00001974"/>
    </source>
</evidence>
<dbReference type="OrthoDB" id="9766796at2"/>
<dbReference type="AlphaFoldDB" id="A0A8G2CJM6"/>
<dbReference type="EMBL" id="FTNE01000006">
    <property type="protein sequence ID" value="SIQ55456.1"/>
    <property type="molecule type" value="Genomic_DNA"/>
</dbReference>
<dbReference type="Pfam" id="PF16901">
    <property type="entry name" value="DAO_C"/>
    <property type="match status" value="1"/>
</dbReference>
<feature type="domain" description="FAD dependent oxidoreductase" evidence="7">
    <location>
        <begin position="6"/>
        <end position="363"/>
    </location>
</feature>
<accession>A0A8G2CJM6</accession>
<dbReference type="PROSITE" id="PS00978">
    <property type="entry name" value="FAD_G3PDH_2"/>
    <property type="match status" value="1"/>
</dbReference>
<sequence>MSAPIDLLIIGGGINGTGIARDAAGRGLSVLLVEQDDLASHTSSASTKLIHGGLRYLEYYEFRLVREALMERERLLGIAPHIIWPLEFVLPHSADQRPAWMIRAGLFLYDHLAKRKRLPASRAVTFGPHPAAAVLKPQNRRGFTYADCWVEDSRLVVLNAMDAAEHGADVRTRTKLITARPDGALWRADIEDRATGARETITAHAMVNAAGPWVGEVLSAKLGRNTQKTVRMIKGSHIITRKLYDGEFAFILQNPDKRIIFAVPYEHDFTLIGTTDIPYEADPSKVEITKAETDYLCESISRYFRTEITAADVVRSYSGVRPLYDDHAENASAVTRDYVLDVEGGNGKPALLSVFGGKITTYRKLAEHALEKLLPAMGRPIGTSWTAGAALPGGDMPGADFDAYLATLTRKYPSLPAPLLHRLARAYGTRAERVLGNASTTADLGVDYGGGLTAAELDYLVAHEWVREVEDVLWRRSKLALHVPEDTATRVAAYLRGCKVKESTSFL</sequence>
<evidence type="ECO:0000313" key="9">
    <source>
        <dbReference type="EMBL" id="SIQ55456.1"/>
    </source>
</evidence>
<dbReference type="SUPFAM" id="SSF54373">
    <property type="entry name" value="FAD-linked reductases, C-terminal domain"/>
    <property type="match status" value="1"/>
</dbReference>
<evidence type="ECO:0000313" key="10">
    <source>
        <dbReference type="Proteomes" id="UP000186308"/>
    </source>
</evidence>
<evidence type="ECO:0000256" key="3">
    <source>
        <dbReference type="ARBA" id="ARBA00022630"/>
    </source>
</evidence>
<comment type="caution">
    <text evidence="9">The sequence shown here is derived from an EMBL/GenBank/DDBJ whole genome shotgun (WGS) entry which is preliminary data.</text>
</comment>
<comment type="cofactor">
    <cofactor evidence="1 6">
        <name>FAD</name>
        <dbReference type="ChEBI" id="CHEBI:57692"/>
    </cofactor>
</comment>
<dbReference type="RefSeq" id="WP_051657398.1">
    <property type="nucleotide sequence ID" value="NZ_FTNE01000006.1"/>
</dbReference>
<keyword evidence="5 6" id="KW-0560">Oxidoreductase</keyword>
<evidence type="ECO:0000259" key="8">
    <source>
        <dbReference type="Pfam" id="PF16901"/>
    </source>
</evidence>
<gene>
    <name evidence="9" type="ORF">SAMN05421828_10663</name>
</gene>
<dbReference type="NCBIfam" id="NF009906">
    <property type="entry name" value="PRK13369.1"/>
    <property type="match status" value="1"/>
</dbReference>
<dbReference type="Gene3D" id="1.10.8.870">
    <property type="entry name" value="Alpha-glycerophosphate oxidase, cap domain"/>
    <property type="match status" value="1"/>
</dbReference>
<proteinExistence type="inferred from homology"/>
<dbReference type="Gene3D" id="6.10.250.1890">
    <property type="match status" value="1"/>
</dbReference>
<dbReference type="NCBIfam" id="NF008899">
    <property type="entry name" value="PRK12266.1"/>
    <property type="match status" value="1"/>
</dbReference>
<dbReference type="Proteomes" id="UP000186308">
    <property type="component" value="Unassembled WGS sequence"/>
</dbReference>
<dbReference type="PANTHER" id="PTHR11985:SF15">
    <property type="entry name" value="GLYCEROL-3-PHOSPHATE DEHYDROGENASE, MITOCHONDRIAL"/>
    <property type="match status" value="1"/>
</dbReference>
<keyword evidence="10" id="KW-1185">Reference proteome</keyword>
<dbReference type="PRINTS" id="PR01001">
    <property type="entry name" value="FADG3PDH"/>
</dbReference>
<dbReference type="PROSITE" id="PS00977">
    <property type="entry name" value="FAD_G3PDH_1"/>
    <property type="match status" value="1"/>
</dbReference>
<dbReference type="InterPro" id="IPR036188">
    <property type="entry name" value="FAD/NAD-bd_sf"/>
</dbReference>